<reference evidence="2 3" key="1">
    <citation type="submission" date="2018-03" db="EMBL/GenBank/DDBJ databases">
        <title>Sequencing of reference strains of Xanthomonas.</title>
        <authorList>
            <person name="Studholme D.J."/>
            <person name="Vicente J."/>
            <person name="Sarris P."/>
        </authorList>
    </citation>
    <scope>NUCLEOTIDE SEQUENCE [LARGE SCALE GENOMIC DNA]</scope>
    <source>
        <strain evidence="2 3">WHRI 5232</strain>
    </source>
</reference>
<dbReference type="EMBL" id="PYJH01000001">
    <property type="protein sequence ID" value="PUE96772.1"/>
    <property type="molecule type" value="Genomic_DNA"/>
</dbReference>
<sequence>MDGIATRYRVAAPAAPLDASPGKEWRCRPIAPLRSALQQTTPSNPPAHAAACRPVQRAHDLSSSRNGQGTSPNNPEMCFDAAKSNGQSSVQASDGRPPVGSSCRPERRASCAPSTSI</sequence>
<dbReference type="Proteomes" id="UP000251513">
    <property type="component" value="Unassembled WGS sequence"/>
</dbReference>
<gene>
    <name evidence="2" type="ORF">C7T86_00015</name>
</gene>
<organism evidence="2 3">
    <name type="scientific">Xanthomonas campestris pv. malvacearum</name>
    <dbReference type="NCBI Taxonomy" id="86040"/>
    <lineage>
        <taxon>Bacteria</taxon>
        <taxon>Pseudomonadati</taxon>
        <taxon>Pseudomonadota</taxon>
        <taxon>Gammaproteobacteria</taxon>
        <taxon>Lysobacterales</taxon>
        <taxon>Lysobacteraceae</taxon>
        <taxon>Xanthomonas</taxon>
    </lineage>
</organism>
<protein>
    <submittedName>
        <fullName evidence="2">Uncharacterized protein</fullName>
    </submittedName>
</protein>
<evidence type="ECO:0000313" key="2">
    <source>
        <dbReference type="EMBL" id="PUE96772.1"/>
    </source>
</evidence>
<proteinExistence type="predicted"/>
<comment type="caution">
    <text evidence="2">The sequence shown here is derived from an EMBL/GenBank/DDBJ whole genome shotgun (WGS) entry which is preliminary data.</text>
</comment>
<name>A0AA44Z5T6_XANCM</name>
<accession>A0AA44Z5T6</accession>
<feature type="region of interest" description="Disordered" evidence="1">
    <location>
        <begin position="35"/>
        <end position="117"/>
    </location>
</feature>
<dbReference type="AlphaFoldDB" id="A0AA44Z5T6"/>
<evidence type="ECO:0000313" key="3">
    <source>
        <dbReference type="Proteomes" id="UP000251513"/>
    </source>
</evidence>
<feature type="compositionally biased region" description="Polar residues" evidence="1">
    <location>
        <begin position="63"/>
        <end position="74"/>
    </location>
</feature>
<evidence type="ECO:0000256" key="1">
    <source>
        <dbReference type="SAM" id="MobiDB-lite"/>
    </source>
</evidence>